<dbReference type="Pfam" id="PF00732">
    <property type="entry name" value="GMC_oxred_N"/>
    <property type="match status" value="1"/>
</dbReference>
<protein>
    <recommendedName>
        <fullName evidence="3">Glucose-methanol-choline oxidoreductase N-terminal domain-containing protein</fullName>
    </recommendedName>
</protein>
<comment type="caution">
    <text evidence="4">The sequence shown here is derived from an EMBL/GenBank/DDBJ whole genome shotgun (WGS) entry which is preliminary data.</text>
</comment>
<dbReference type="RefSeq" id="XP_070899678.1">
    <property type="nucleotide sequence ID" value="XM_071042941.1"/>
</dbReference>
<accession>A0ABR4KGR7</accession>
<dbReference type="InterPro" id="IPR012132">
    <property type="entry name" value="GMC_OxRdtase"/>
</dbReference>
<evidence type="ECO:0000259" key="3">
    <source>
        <dbReference type="PROSITE" id="PS00623"/>
    </source>
</evidence>
<dbReference type="SUPFAM" id="SSF54373">
    <property type="entry name" value="FAD-linked reductases, C-terminal domain"/>
    <property type="match status" value="1"/>
</dbReference>
<dbReference type="InterPro" id="IPR036188">
    <property type="entry name" value="FAD/NAD-bd_sf"/>
</dbReference>
<name>A0ABR4KGR7_9EURO</name>
<dbReference type="PANTHER" id="PTHR11552:SF115">
    <property type="entry name" value="DEHYDROGENASE XPTC-RELATED"/>
    <property type="match status" value="1"/>
</dbReference>
<dbReference type="Proteomes" id="UP001610444">
    <property type="component" value="Unassembled WGS sequence"/>
</dbReference>
<evidence type="ECO:0000313" key="4">
    <source>
        <dbReference type="EMBL" id="KAL2851237.1"/>
    </source>
</evidence>
<dbReference type="PANTHER" id="PTHR11552">
    <property type="entry name" value="GLUCOSE-METHANOL-CHOLINE GMC OXIDOREDUCTASE"/>
    <property type="match status" value="1"/>
</dbReference>
<keyword evidence="2" id="KW-0285">Flavoprotein</keyword>
<reference evidence="4 5" key="1">
    <citation type="submission" date="2024-07" db="EMBL/GenBank/DDBJ databases">
        <title>Section-level genome sequencing and comparative genomics of Aspergillus sections Usti and Cavernicolus.</title>
        <authorList>
            <consortium name="Lawrence Berkeley National Laboratory"/>
            <person name="Nybo J.L."/>
            <person name="Vesth T.C."/>
            <person name="Theobald S."/>
            <person name="Frisvad J.C."/>
            <person name="Larsen T.O."/>
            <person name="Kjaerboelling I."/>
            <person name="Rothschild-Mancinelli K."/>
            <person name="Lyhne E.K."/>
            <person name="Kogle M.E."/>
            <person name="Barry K."/>
            <person name="Clum A."/>
            <person name="Na H."/>
            <person name="Ledsgaard L."/>
            <person name="Lin J."/>
            <person name="Lipzen A."/>
            <person name="Kuo A."/>
            <person name="Riley R."/>
            <person name="Mondo S."/>
            <person name="LaButti K."/>
            <person name="Haridas S."/>
            <person name="Pangalinan J."/>
            <person name="Salamov A.A."/>
            <person name="Simmons B.A."/>
            <person name="Magnuson J.K."/>
            <person name="Chen J."/>
            <person name="Drula E."/>
            <person name="Henrissat B."/>
            <person name="Wiebenga A."/>
            <person name="Lubbers R.J."/>
            <person name="Gomes A.C."/>
            <person name="Macurrencykelacurrency M.R."/>
            <person name="Stajich J."/>
            <person name="Grigoriev I.V."/>
            <person name="Mortensen U.H."/>
            <person name="De vries R.P."/>
            <person name="Baker S.E."/>
            <person name="Andersen M.R."/>
        </authorList>
    </citation>
    <scope>NUCLEOTIDE SEQUENCE [LARGE SCALE GENOMIC DNA]</scope>
    <source>
        <strain evidence="4 5">CBS 756.74</strain>
    </source>
</reference>
<dbReference type="PROSITE" id="PS00623">
    <property type="entry name" value="GMC_OXRED_1"/>
    <property type="match status" value="1"/>
</dbReference>
<dbReference type="InterPro" id="IPR000172">
    <property type="entry name" value="GMC_OxRdtase_N"/>
</dbReference>
<evidence type="ECO:0000256" key="1">
    <source>
        <dbReference type="ARBA" id="ARBA00010790"/>
    </source>
</evidence>
<dbReference type="Pfam" id="PF05199">
    <property type="entry name" value="GMC_oxred_C"/>
    <property type="match status" value="1"/>
</dbReference>
<organism evidence="4 5">
    <name type="scientific">Aspergillus pseudodeflectus</name>
    <dbReference type="NCBI Taxonomy" id="176178"/>
    <lineage>
        <taxon>Eukaryota</taxon>
        <taxon>Fungi</taxon>
        <taxon>Dikarya</taxon>
        <taxon>Ascomycota</taxon>
        <taxon>Pezizomycotina</taxon>
        <taxon>Eurotiomycetes</taxon>
        <taxon>Eurotiomycetidae</taxon>
        <taxon>Eurotiales</taxon>
        <taxon>Aspergillaceae</taxon>
        <taxon>Aspergillus</taxon>
        <taxon>Aspergillus subgen. Nidulantes</taxon>
    </lineage>
</organism>
<dbReference type="Gene3D" id="3.30.560.10">
    <property type="entry name" value="Glucose Oxidase, domain 3"/>
    <property type="match status" value="1"/>
</dbReference>
<keyword evidence="2" id="KW-0274">FAD</keyword>
<feature type="domain" description="Glucose-methanol-choline oxidoreductase N-terminal" evidence="3">
    <location>
        <begin position="25"/>
        <end position="48"/>
    </location>
</feature>
<dbReference type="GeneID" id="98158105"/>
<comment type="similarity">
    <text evidence="1 2">Belongs to the GMC oxidoreductase family.</text>
</comment>
<keyword evidence="5" id="KW-1185">Reference proteome</keyword>
<dbReference type="Gene3D" id="3.50.50.60">
    <property type="entry name" value="FAD/NAD(P)-binding domain"/>
    <property type="match status" value="1"/>
</dbReference>
<dbReference type="PIRSF" id="PIRSF000137">
    <property type="entry name" value="Alcohol_oxidase"/>
    <property type="match status" value="1"/>
</dbReference>
<dbReference type="EMBL" id="JBFXLR010000018">
    <property type="protein sequence ID" value="KAL2851237.1"/>
    <property type="molecule type" value="Genomic_DNA"/>
</dbReference>
<evidence type="ECO:0000313" key="5">
    <source>
        <dbReference type="Proteomes" id="UP001610444"/>
    </source>
</evidence>
<sequence>MDTAQTFDNYSQEIQYPRYASLAAARLLGGGSAINGMAFDRGSPGDYDIWGELIGDNSWSWAGLLPYFKKSETFMPPTLEQQIEYGITFDMDVHGTSGPVQSSYPPFISTTGKAFIAALRQLRIPIQVDGTADAIGGFWNPNSLDPALRERSCARTTYHELSSNRPNYHYLTGNNPDQNGIAPYATTRRVQARREIIMALSGISSSSILDRLGTNQIINLLGVGENYQDHPAQYLAVVVTNLTDPTQNPAYLDQNRTYDAEMGVLYEVTRTGPWTVSTDNTFAFLTTDHLNVSYEIFVEAAQQPAAKYLRPGIDSTIINGFEKVKMATLRSMVQGTVALTENLFGGVASLQKPLSRGSVQAASTDPYKMPLVEYRTFSNPLDLQIMVQSVCFSTDILPQTDAFKEIGAFVQTPETGLSDIQLAGVIRASAFPSFSHPSGTCAMLKLEDGGCVDNRLRLYGPYGRVRVVDASICPVVPSSHIQSTVYAVAEKAADVIRRRF</sequence>
<evidence type="ECO:0000256" key="2">
    <source>
        <dbReference type="RuleBase" id="RU003968"/>
    </source>
</evidence>
<dbReference type="InterPro" id="IPR007867">
    <property type="entry name" value="GMC_OxRtase_C"/>
</dbReference>
<proteinExistence type="inferred from homology"/>
<gene>
    <name evidence="4" type="ORF">BJX68DRAFT_254844</name>
</gene>
<dbReference type="SUPFAM" id="SSF51905">
    <property type="entry name" value="FAD/NAD(P)-binding domain"/>
    <property type="match status" value="1"/>
</dbReference>